<evidence type="ECO:0000313" key="2">
    <source>
        <dbReference type="EMBL" id="SDC20756.1"/>
    </source>
</evidence>
<name>A0A1G6JS03_9ACTN</name>
<evidence type="ECO:0000313" key="3">
    <source>
        <dbReference type="Proteomes" id="UP000198528"/>
    </source>
</evidence>
<sequence length="146" mass="15628">MSRNAIAIMSAAAIALSLGACSQGVSAPGAGSTGAAEASVRVPYDPAKVDEKVAKAGKRVMDDTDAYVEAYKKQEAASGDTRMELATKTRSKLEALSKSLEKLNKVYDAKDDWNTDTQQYYIDLMAYESERAVEVRPATSDDGSYS</sequence>
<proteinExistence type="predicted"/>
<evidence type="ECO:0000256" key="1">
    <source>
        <dbReference type="SAM" id="SignalP"/>
    </source>
</evidence>
<keyword evidence="1" id="KW-0732">Signal</keyword>
<keyword evidence="3" id="KW-1185">Reference proteome</keyword>
<feature type="signal peptide" evidence="1">
    <location>
        <begin position="1"/>
        <end position="22"/>
    </location>
</feature>
<dbReference type="RefSeq" id="WP_090845690.1">
    <property type="nucleotide sequence ID" value="NZ_FMZL01000005.1"/>
</dbReference>
<dbReference type="AlphaFoldDB" id="A0A1G6JS03"/>
<accession>A0A1G6JS03</accession>
<dbReference type="PROSITE" id="PS51257">
    <property type="entry name" value="PROKAR_LIPOPROTEIN"/>
    <property type="match status" value="1"/>
</dbReference>
<reference evidence="3" key="1">
    <citation type="submission" date="2016-10" db="EMBL/GenBank/DDBJ databases">
        <authorList>
            <person name="Varghese N."/>
            <person name="Submissions S."/>
        </authorList>
    </citation>
    <scope>NUCLEOTIDE SEQUENCE [LARGE SCALE GENOMIC DNA]</scope>
    <source>
        <strain evidence="3">DSM 22619</strain>
    </source>
</reference>
<gene>
    <name evidence="2" type="ORF">SAMN04487824_10568</name>
</gene>
<dbReference type="Proteomes" id="UP000198528">
    <property type="component" value="Unassembled WGS sequence"/>
</dbReference>
<dbReference type="EMBL" id="FMZL01000005">
    <property type="protein sequence ID" value="SDC20756.1"/>
    <property type="molecule type" value="Genomic_DNA"/>
</dbReference>
<protein>
    <submittedName>
        <fullName evidence="2">Uncharacterized protein</fullName>
    </submittedName>
</protein>
<organism evidence="2 3">
    <name type="scientific">Parafannyhessea umbonata</name>
    <dbReference type="NCBI Taxonomy" id="604330"/>
    <lineage>
        <taxon>Bacteria</taxon>
        <taxon>Bacillati</taxon>
        <taxon>Actinomycetota</taxon>
        <taxon>Coriobacteriia</taxon>
        <taxon>Coriobacteriales</taxon>
        <taxon>Atopobiaceae</taxon>
        <taxon>Parafannyhessea</taxon>
    </lineage>
</organism>
<feature type="chain" id="PRO_5038661981" evidence="1">
    <location>
        <begin position="23"/>
        <end position="146"/>
    </location>
</feature>